<comment type="caution">
    <text evidence="2">The sequence shown here is derived from an EMBL/GenBank/DDBJ whole genome shotgun (WGS) entry which is preliminary data.</text>
</comment>
<dbReference type="Pfam" id="PF21805">
    <property type="entry name" value="Imm5_like"/>
    <property type="match status" value="1"/>
</dbReference>
<dbReference type="Proteomes" id="UP000706039">
    <property type="component" value="Unassembled WGS sequence"/>
</dbReference>
<dbReference type="RefSeq" id="WP_222988985.1">
    <property type="nucleotide sequence ID" value="NZ_JAINVV010000003.1"/>
</dbReference>
<name>A0ABS7PPF4_9SPHN</name>
<sequence length="184" mass="19234">MTGMAETFVLEMEDLRAATAYAAACAGDVLAIFENARPDDPRPREAIDVALAFAAGGKRVKALRDTAWAAMRAAQDAGDGAPGQAARSAMSAASAAWLHPLPKATQVRHILGAAAHGAHAAELAAGDPDTGADHIERAVLNAPSTVVRLLRRYPPPPPGGGRVGALLRLLDRRLRDTHIEKDQA</sequence>
<keyword evidence="3" id="KW-1185">Reference proteome</keyword>
<evidence type="ECO:0000313" key="3">
    <source>
        <dbReference type="Proteomes" id="UP000706039"/>
    </source>
</evidence>
<dbReference type="EMBL" id="JAINVV010000003">
    <property type="protein sequence ID" value="MBY8821909.1"/>
    <property type="molecule type" value="Genomic_DNA"/>
</dbReference>
<evidence type="ECO:0000313" key="2">
    <source>
        <dbReference type="EMBL" id="MBY8821909.1"/>
    </source>
</evidence>
<reference evidence="2 3" key="1">
    <citation type="submission" date="2021-08" db="EMBL/GenBank/DDBJ databases">
        <authorList>
            <person name="Tuo L."/>
        </authorList>
    </citation>
    <scope>NUCLEOTIDE SEQUENCE [LARGE SCALE GENOMIC DNA]</scope>
    <source>
        <strain evidence="2 3">JCM 31229</strain>
    </source>
</reference>
<accession>A0ABS7PPF4</accession>
<proteinExistence type="predicted"/>
<feature type="domain" description="Imm-5-like" evidence="1">
    <location>
        <begin position="11"/>
        <end position="130"/>
    </location>
</feature>
<dbReference type="InterPro" id="IPR048667">
    <property type="entry name" value="Imm5-like"/>
</dbReference>
<evidence type="ECO:0000259" key="1">
    <source>
        <dbReference type="Pfam" id="PF21805"/>
    </source>
</evidence>
<protein>
    <recommendedName>
        <fullName evidence="1">Imm-5-like domain-containing protein</fullName>
    </recommendedName>
</protein>
<gene>
    <name evidence="2" type="ORF">K7G82_06375</name>
</gene>
<organism evidence="2 3">
    <name type="scientific">Sphingomonas colocasiae</name>
    <dbReference type="NCBI Taxonomy" id="1848973"/>
    <lineage>
        <taxon>Bacteria</taxon>
        <taxon>Pseudomonadati</taxon>
        <taxon>Pseudomonadota</taxon>
        <taxon>Alphaproteobacteria</taxon>
        <taxon>Sphingomonadales</taxon>
        <taxon>Sphingomonadaceae</taxon>
        <taxon>Sphingomonas</taxon>
    </lineage>
</organism>